<name>M4C0D4_HYAAE</name>
<organism evidence="1 2">
    <name type="scientific">Hyaloperonospora arabidopsidis (strain Emoy2)</name>
    <name type="common">Downy mildew agent</name>
    <name type="synonym">Peronospora arabidopsidis</name>
    <dbReference type="NCBI Taxonomy" id="559515"/>
    <lineage>
        <taxon>Eukaryota</taxon>
        <taxon>Sar</taxon>
        <taxon>Stramenopiles</taxon>
        <taxon>Oomycota</taxon>
        <taxon>Peronosporomycetes</taxon>
        <taxon>Peronosporales</taxon>
        <taxon>Peronosporaceae</taxon>
        <taxon>Hyaloperonospora</taxon>
    </lineage>
</organism>
<dbReference type="Proteomes" id="UP000011713">
    <property type="component" value="Unassembled WGS sequence"/>
</dbReference>
<keyword evidence="2" id="KW-1185">Reference proteome</keyword>
<dbReference type="HOGENOM" id="CLU_2445472_0_0_1"/>
<protein>
    <submittedName>
        <fullName evidence="1">Uncharacterized protein</fullName>
    </submittedName>
</protein>
<dbReference type="EnsemblProtists" id="HpaT812340">
    <property type="protein sequence ID" value="HpaP812340"/>
    <property type="gene ID" value="HpaG812340"/>
</dbReference>
<evidence type="ECO:0000313" key="2">
    <source>
        <dbReference type="Proteomes" id="UP000011713"/>
    </source>
</evidence>
<dbReference type="VEuPathDB" id="FungiDB:HpaG812340"/>
<accession>M4C0D4</accession>
<proteinExistence type="predicted"/>
<sequence>MEVPRLLKSPRGVYLSTMRKQTLVNVAWRVSFFDREICRSKYWQLWSLQRTARPTTLFASFLQHHREIGTLRCVNTPSTIDMWWMVFREG</sequence>
<reference evidence="2" key="1">
    <citation type="journal article" date="2010" name="Science">
        <title>Signatures of adaptation to obligate biotrophy in the Hyaloperonospora arabidopsidis genome.</title>
        <authorList>
            <person name="Baxter L."/>
            <person name="Tripathy S."/>
            <person name="Ishaque N."/>
            <person name="Boot N."/>
            <person name="Cabral A."/>
            <person name="Kemen E."/>
            <person name="Thines M."/>
            <person name="Ah-Fong A."/>
            <person name="Anderson R."/>
            <person name="Badejoko W."/>
            <person name="Bittner-Eddy P."/>
            <person name="Boore J.L."/>
            <person name="Chibucos M.C."/>
            <person name="Coates M."/>
            <person name="Dehal P."/>
            <person name="Delehaunty K."/>
            <person name="Dong S."/>
            <person name="Downton P."/>
            <person name="Dumas B."/>
            <person name="Fabro G."/>
            <person name="Fronick C."/>
            <person name="Fuerstenberg S.I."/>
            <person name="Fulton L."/>
            <person name="Gaulin E."/>
            <person name="Govers F."/>
            <person name="Hughes L."/>
            <person name="Humphray S."/>
            <person name="Jiang R.H."/>
            <person name="Judelson H."/>
            <person name="Kamoun S."/>
            <person name="Kyung K."/>
            <person name="Meijer H."/>
            <person name="Minx P."/>
            <person name="Morris P."/>
            <person name="Nelson J."/>
            <person name="Phuntumart V."/>
            <person name="Qutob D."/>
            <person name="Rehmany A."/>
            <person name="Rougon-Cardoso A."/>
            <person name="Ryden P."/>
            <person name="Torto-Alalibo T."/>
            <person name="Studholme D."/>
            <person name="Wang Y."/>
            <person name="Win J."/>
            <person name="Wood J."/>
            <person name="Clifton S.W."/>
            <person name="Rogers J."/>
            <person name="Van den Ackerveken G."/>
            <person name="Jones J.D."/>
            <person name="McDowell J.M."/>
            <person name="Beynon J."/>
            <person name="Tyler B.M."/>
        </authorList>
    </citation>
    <scope>NUCLEOTIDE SEQUENCE [LARGE SCALE GENOMIC DNA]</scope>
    <source>
        <strain evidence="2">Emoy2</strain>
    </source>
</reference>
<dbReference type="AlphaFoldDB" id="M4C0D4"/>
<evidence type="ECO:0000313" key="1">
    <source>
        <dbReference type="EnsemblProtists" id="HpaP812340"/>
    </source>
</evidence>
<dbReference type="EMBL" id="JH598074">
    <property type="status" value="NOT_ANNOTATED_CDS"/>
    <property type="molecule type" value="Genomic_DNA"/>
</dbReference>
<reference evidence="1" key="2">
    <citation type="submission" date="2015-06" db="UniProtKB">
        <authorList>
            <consortium name="EnsemblProtists"/>
        </authorList>
    </citation>
    <scope>IDENTIFICATION</scope>
    <source>
        <strain evidence="1">Emoy2</strain>
    </source>
</reference>
<dbReference type="InParanoid" id="M4C0D4"/>